<feature type="non-terminal residue" evidence="2">
    <location>
        <position position="223"/>
    </location>
</feature>
<proteinExistence type="predicted"/>
<sequence>GFLGRAWWKGRGRALDTGGGLREPGRGGAAGAGRRGRARPLRLHGQPVRPEPHRRPRRRGFPRRGHRPAGGRAPYGGQPGQPDPAVHRGGGREHLGPARGRDPPAPDAYHDPGRRLRGRRRPQPDHPARVYRVGAPVPGLRARDDREPGLRRPVLYPGDGREGAPPQGDDGPPRPGRRRHHGRDRPRDGRGRRPGARRRLRSLQGRPRHRDAPHHRRRPRGLV</sequence>
<dbReference type="AlphaFoldDB" id="A0A6J4RVJ1"/>
<reference evidence="2" key="1">
    <citation type="submission" date="2020-02" db="EMBL/GenBank/DDBJ databases">
        <authorList>
            <person name="Meier V. D."/>
        </authorList>
    </citation>
    <scope>NUCLEOTIDE SEQUENCE</scope>
    <source>
        <strain evidence="2">AVDCRST_MAG05</strain>
    </source>
</reference>
<evidence type="ECO:0000313" key="2">
    <source>
        <dbReference type="EMBL" id="CAA9482777.1"/>
    </source>
</evidence>
<feature type="compositionally biased region" description="Basic residues" evidence="1">
    <location>
        <begin position="192"/>
        <end position="223"/>
    </location>
</feature>
<feature type="compositionally biased region" description="Gly residues" evidence="1">
    <location>
        <begin position="17"/>
        <end position="33"/>
    </location>
</feature>
<feature type="compositionally biased region" description="Basic residues" evidence="1">
    <location>
        <begin position="52"/>
        <end position="69"/>
    </location>
</feature>
<organism evidence="2">
    <name type="scientific">uncultured Rubrobacteraceae bacterium</name>
    <dbReference type="NCBI Taxonomy" id="349277"/>
    <lineage>
        <taxon>Bacteria</taxon>
        <taxon>Bacillati</taxon>
        <taxon>Actinomycetota</taxon>
        <taxon>Rubrobacteria</taxon>
        <taxon>Rubrobacterales</taxon>
        <taxon>Rubrobacteraceae</taxon>
        <taxon>environmental samples</taxon>
    </lineage>
</organism>
<accession>A0A6J4RVJ1</accession>
<dbReference type="GO" id="GO:0004750">
    <property type="term" value="F:D-ribulose-phosphate 3-epimerase activity"/>
    <property type="evidence" value="ECO:0007669"/>
    <property type="project" value="UniProtKB-EC"/>
</dbReference>
<feature type="compositionally biased region" description="Basic residues" evidence="1">
    <location>
        <begin position="175"/>
        <end position="184"/>
    </location>
</feature>
<feature type="region of interest" description="Disordered" evidence="1">
    <location>
        <begin position="1"/>
        <end position="223"/>
    </location>
</feature>
<gene>
    <name evidence="2" type="ORF">AVDCRST_MAG05-1394</name>
</gene>
<dbReference type="EC" id="5.1.3.1" evidence="2"/>
<keyword evidence="2" id="KW-0413">Isomerase</keyword>
<feature type="non-terminal residue" evidence="2">
    <location>
        <position position="1"/>
    </location>
</feature>
<evidence type="ECO:0000256" key="1">
    <source>
        <dbReference type="SAM" id="MobiDB-lite"/>
    </source>
</evidence>
<feature type="compositionally biased region" description="Basic and acidic residues" evidence="1">
    <location>
        <begin position="90"/>
        <end position="114"/>
    </location>
</feature>
<dbReference type="EMBL" id="CADCVM010000156">
    <property type="protein sequence ID" value="CAA9482777.1"/>
    <property type="molecule type" value="Genomic_DNA"/>
</dbReference>
<feature type="compositionally biased region" description="Basic and acidic residues" evidence="1">
    <location>
        <begin position="141"/>
        <end position="150"/>
    </location>
</feature>
<protein>
    <submittedName>
        <fullName evidence="2">Ribulose-phosphate 3-epimerase</fullName>
        <ecNumber evidence="2">5.1.3.1</ecNumber>
    </submittedName>
</protein>
<name>A0A6J4RVJ1_9ACTN</name>